<organism evidence="5 6">
    <name type="scientific">Mizuhopecten yessoensis</name>
    <name type="common">Japanese scallop</name>
    <name type="synonym">Patinopecten yessoensis</name>
    <dbReference type="NCBI Taxonomy" id="6573"/>
    <lineage>
        <taxon>Eukaryota</taxon>
        <taxon>Metazoa</taxon>
        <taxon>Spiralia</taxon>
        <taxon>Lophotrochozoa</taxon>
        <taxon>Mollusca</taxon>
        <taxon>Bivalvia</taxon>
        <taxon>Autobranchia</taxon>
        <taxon>Pteriomorphia</taxon>
        <taxon>Pectinida</taxon>
        <taxon>Pectinoidea</taxon>
        <taxon>Pectinidae</taxon>
        <taxon>Mizuhopecten</taxon>
    </lineage>
</organism>
<feature type="region of interest" description="Disordered" evidence="3">
    <location>
        <begin position="838"/>
        <end position="857"/>
    </location>
</feature>
<feature type="compositionally biased region" description="Basic and acidic residues" evidence="3">
    <location>
        <begin position="266"/>
        <end position="288"/>
    </location>
</feature>
<dbReference type="OrthoDB" id="2015333at2759"/>
<feature type="compositionally biased region" description="Pro residues" evidence="3">
    <location>
        <begin position="1001"/>
        <end position="1014"/>
    </location>
</feature>
<evidence type="ECO:0000259" key="4">
    <source>
        <dbReference type="PROSITE" id="PS50010"/>
    </source>
</evidence>
<sequence length="1746" mass="192608">MTSRVGGEEKCVNQIHNQDDPKGQGHINISKVTDSTVQGQECPVIRDGAKVDSGGVISIKHRPPRGRCRKSMTQERGDSLIEMHDRNGKPSNLGQQCEDKENMGDSEDQEDHDMMDNLPLLASTAQAVDNVRSDTPIVQGVFSRKIVAKASKNVRQLKHLNDSELSNGDDMSEKGRVHRTNSRKNSLSRVPVSSRFDVLLSNNLFQKYLGQDQEDILDRIYKNRGGVFSGGMRKAYSNIDLTSIDLSQTFENPLSNNGKSASFSTADKRNENRGSHGNDQGHGKDQGQQRRRRVSISSGQEVQGIVDELSGTKKEVTINGQRTVTGISSRGKRQKFNVPSFSEFRKQRQMRIASGHQYAKEAKCLLNNNQSAVHLPEVTSRSLAEASVLVTAISDEKSDSNDQLQSINEDEHKLSGNTGEPPKSLSQEMQVFQSNEQVDSCAVENGNSVLKKEDLIPEQIELRETNSALGPGETGEIPSLDVRDSGEVTSDLSDSGIPLDRPDSEEINSVTSFSDEGKSEGKITCDSLPSEEGGIENVSSQNNSGDVTCVSVSRAEKENESVTSRHHSGEVTCVSLPKEEKGTESVSSRHNSGEVTCVSHPGEKEGTQSASSRHDSGEVISASIPREGGGNPSESSRHNSGEITSAIPTETVSDSHIPKEVVLALMGSSMETQMSDEVFDEDEDNSDLLSSKKPPIDICLQGNDSEECDLVRHDLDLGESDTLVLEDLDVPTTKHMCNISSYDEPCMSSPSSSTKDTCGTFTFNSFEHETSEVKNNFITLEIPSESNTDDVDLSDTGPACDRDCGLLPEIKNYDVVGSETLNSETHVAETTVTETLGMPETQNSLDNCPGGQDGNEASVIQGITDQFDKPQSILDVSEGQNPDKEENISCKPPSPEKPKVLPRIPKRQTKPDIAPRPVPRSRPINDPSRSQVVQTGIRPRKRKLPTRPPRVSRTKSDFDLKSTLKESTSVLMMSRSLDNEQPLLEQEVKPSSPKRNDSSDPPTPPLPSNPPPTFLIPSLPDSEPPTLCSQSDDYNDVAKSPTPQGQIGTSSVPFSPKSLNETGPIHVLNLSNSDNNSPSDDGTFYFPENPFFSDTPSPFNFSSMTSPDQHVGPIFVFPEPLLNSPLSDQEETATQGSGNPSDQSFMSTSESVTSDTSNKPLSWLPTSIDNIYRSCDNVQQSESEIDLTDPDSATTLDSTKNLNVYRSSSDVSHSTPEALQKRRERKERPYKSDPFTGGMRPPGQFIRRQRGLPSDDGFTDDWIDEMDESEAVTLAETEAERDRKRRVRLSVVSDASTDSGVIGQEGSQEVPPSPTGSSGSYGFVTKMGDNSGLSLMEPNRDEENAESVIAVANKEAKKTERKDIIIEIRDTEKSYGRDLHILKDHFYKPMKTNGLLSSEQVEAIFLNLEQLMNANAQFTARLEAALQDAINNDDHDFTEVSIGSLFLKSTDLMMAFESYCVNQSHAGNLLETLEKEKELLRIFLQASQDDNVALRRMPLKSFLILPVQRIMRYPLLLERLHKSTSSETPDKAAIVGAKAKLEEILGHINSKTQKSSGSMKMKKKVADLLLQRQAPSMEKAELNRAAIDILGWNKKDVCDITTCRLQVAMATDHNWATKRLKLKFTTVQGILLTLGQGEMHRSEEEGLLFPHKSSVIQAAVVILKEKNNKYQTVREPFMLNRCIVNHDPDTDDVFEVLENNKEPFVFKGEDKEVKLWLKNMKQQTIDLGTWRKRRNALPNIMIKHLV</sequence>
<dbReference type="InterPro" id="IPR035899">
    <property type="entry name" value="DBL_dom_sf"/>
</dbReference>
<evidence type="ECO:0000256" key="3">
    <source>
        <dbReference type="SAM" id="MobiDB-lite"/>
    </source>
</evidence>
<accession>A0A210QKE7</accession>
<dbReference type="Gene3D" id="1.20.900.10">
    <property type="entry name" value="Dbl homology (DH) domain"/>
    <property type="match status" value="1"/>
</dbReference>
<dbReference type="SMART" id="SM00325">
    <property type="entry name" value="RhoGEF"/>
    <property type="match status" value="1"/>
</dbReference>
<feature type="compositionally biased region" description="Polar residues" evidence="3">
    <location>
        <begin position="1041"/>
        <end position="1061"/>
    </location>
</feature>
<feature type="region of interest" description="Disordered" evidence="3">
    <location>
        <begin position="397"/>
        <end position="430"/>
    </location>
</feature>
<feature type="domain" description="DH" evidence="4">
    <location>
        <begin position="1360"/>
        <end position="1551"/>
    </location>
</feature>
<dbReference type="Pfam" id="PF00621">
    <property type="entry name" value="RhoGEF"/>
    <property type="match status" value="1"/>
</dbReference>
<feature type="compositionally biased region" description="Low complexity" evidence="3">
    <location>
        <begin position="1068"/>
        <end position="1081"/>
    </location>
</feature>
<feature type="region of interest" description="Disordered" evidence="3">
    <location>
        <begin position="163"/>
        <end position="188"/>
    </location>
</feature>
<feature type="region of interest" description="Disordered" evidence="3">
    <location>
        <begin position="874"/>
        <end position="1082"/>
    </location>
</feature>
<feature type="compositionally biased region" description="Polar residues" evidence="3">
    <location>
        <begin position="1124"/>
        <end position="1160"/>
    </location>
</feature>
<dbReference type="EMBL" id="NEDP02003195">
    <property type="protein sequence ID" value="OWF49218.1"/>
    <property type="molecule type" value="Genomic_DNA"/>
</dbReference>
<feature type="region of interest" description="Disordered" evidence="3">
    <location>
        <begin position="1182"/>
        <end position="1255"/>
    </location>
</feature>
<feature type="region of interest" description="Disordered" evidence="3">
    <location>
        <begin position="1298"/>
        <end position="1319"/>
    </location>
</feature>
<feature type="compositionally biased region" description="Polar residues" evidence="3">
    <location>
        <begin position="1191"/>
        <end position="1217"/>
    </location>
</feature>
<feature type="compositionally biased region" description="Basic and acidic residues" evidence="3">
    <location>
        <begin position="954"/>
        <end position="964"/>
    </location>
</feature>
<dbReference type="Proteomes" id="UP000242188">
    <property type="component" value="Unassembled WGS sequence"/>
</dbReference>
<dbReference type="PROSITE" id="PS50010">
    <property type="entry name" value="DH_2"/>
    <property type="match status" value="1"/>
</dbReference>
<feature type="region of interest" description="Disordered" evidence="3">
    <location>
        <begin position="82"/>
        <end position="110"/>
    </location>
</feature>
<evidence type="ECO:0000256" key="2">
    <source>
        <dbReference type="ARBA" id="ARBA00022490"/>
    </source>
</evidence>
<feature type="region of interest" description="Disordered" evidence="3">
    <location>
        <begin position="1"/>
        <end position="25"/>
    </location>
</feature>
<feature type="compositionally biased region" description="Basic residues" evidence="3">
    <location>
        <begin position="938"/>
        <end position="953"/>
    </location>
</feature>
<gene>
    <name evidence="5" type="ORF">KP79_PYT24462</name>
</gene>
<keyword evidence="6" id="KW-1185">Reference proteome</keyword>
<feature type="compositionally biased region" description="Basic and acidic residues" evidence="3">
    <location>
        <begin position="601"/>
        <end position="617"/>
    </location>
</feature>
<dbReference type="PANTHER" id="PTHR46006:SF5">
    <property type="entry name" value="DH DOMAIN-CONTAINING PROTEIN"/>
    <property type="match status" value="1"/>
</dbReference>
<evidence type="ECO:0000256" key="1">
    <source>
        <dbReference type="ARBA" id="ARBA00004496"/>
    </source>
</evidence>
<feature type="compositionally biased region" description="Basic and acidic residues" evidence="3">
    <location>
        <begin position="881"/>
        <end position="899"/>
    </location>
</feature>
<comment type="subcellular location">
    <subcellularLocation>
        <location evidence="1">Cytoplasm</location>
    </subcellularLocation>
</comment>
<dbReference type="STRING" id="6573.A0A210QKE7"/>
<keyword evidence="2" id="KW-0963">Cytoplasm</keyword>
<dbReference type="SUPFAM" id="SSF48065">
    <property type="entry name" value="DBL homology domain (DH-domain)"/>
    <property type="match status" value="1"/>
</dbReference>
<dbReference type="PANTHER" id="PTHR46006">
    <property type="entry name" value="RHO GUANINE NUCLEOTIDE EXCHANGE FACTOR AT 64C, ISOFORM A"/>
    <property type="match status" value="1"/>
</dbReference>
<evidence type="ECO:0000313" key="6">
    <source>
        <dbReference type="Proteomes" id="UP000242188"/>
    </source>
</evidence>
<comment type="caution">
    <text evidence="5">The sequence shown here is derived from an EMBL/GenBank/DDBJ whole genome shotgun (WGS) entry which is preliminary data.</text>
</comment>
<dbReference type="GO" id="GO:0005737">
    <property type="term" value="C:cytoplasm"/>
    <property type="evidence" value="ECO:0007669"/>
    <property type="project" value="UniProtKB-SubCell"/>
</dbReference>
<dbReference type="CDD" id="cd00160">
    <property type="entry name" value="RhoGEF"/>
    <property type="match status" value="1"/>
</dbReference>
<feature type="compositionally biased region" description="Polar residues" evidence="3">
    <location>
        <begin position="252"/>
        <end position="265"/>
    </location>
</feature>
<feature type="region of interest" description="Disordered" evidence="3">
    <location>
        <begin position="1118"/>
        <end position="1160"/>
    </location>
</feature>
<dbReference type="InterPro" id="IPR000219">
    <property type="entry name" value="DH_dom"/>
</dbReference>
<proteinExistence type="predicted"/>
<protein>
    <submittedName>
        <fullName evidence="5">Myosin-M heavy chain</fullName>
    </submittedName>
</protein>
<evidence type="ECO:0000313" key="5">
    <source>
        <dbReference type="EMBL" id="OWF49218.1"/>
    </source>
</evidence>
<feature type="region of interest" description="Disordered" evidence="3">
    <location>
        <begin position="463"/>
        <end position="655"/>
    </location>
</feature>
<name>A0A210QKE7_MIZYE</name>
<reference evidence="5 6" key="1">
    <citation type="journal article" date="2017" name="Nat. Ecol. Evol.">
        <title>Scallop genome provides insights into evolution of bilaterian karyotype and development.</title>
        <authorList>
            <person name="Wang S."/>
            <person name="Zhang J."/>
            <person name="Jiao W."/>
            <person name="Li J."/>
            <person name="Xun X."/>
            <person name="Sun Y."/>
            <person name="Guo X."/>
            <person name="Huan P."/>
            <person name="Dong B."/>
            <person name="Zhang L."/>
            <person name="Hu X."/>
            <person name="Sun X."/>
            <person name="Wang J."/>
            <person name="Zhao C."/>
            <person name="Wang Y."/>
            <person name="Wang D."/>
            <person name="Huang X."/>
            <person name="Wang R."/>
            <person name="Lv J."/>
            <person name="Li Y."/>
            <person name="Zhang Z."/>
            <person name="Liu B."/>
            <person name="Lu W."/>
            <person name="Hui Y."/>
            <person name="Liang J."/>
            <person name="Zhou Z."/>
            <person name="Hou R."/>
            <person name="Li X."/>
            <person name="Liu Y."/>
            <person name="Li H."/>
            <person name="Ning X."/>
            <person name="Lin Y."/>
            <person name="Zhao L."/>
            <person name="Xing Q."/>
            <person name="Dou J."/>
            <person name="Li Y."/>
            <person name="Mao J."/>
            <person name="Guo H."/>
            <person name="Dou H."/>
            <person name="Li T."/>
            <person name="Mu C."/>
            <person name="Jiang W."/>
            <person name="Fu Q."/>
            <person name="Fu X."/>
            <person name="Miao Y."/>
            <person name="Liu J."/>
            <person name="Yu Q."/>
            <person name="Li R."/>
            <person name="Liao H."/>
            <person name="Li X."/>
            <person name="Kong Y."/>
            <person name="Jiang Z."/>
            <person name="Chourrout D."/>
            <person name="Li R."/>
            <person name="Bao Z."/>
        </authorList>
    </citation>
    <scope>NUCLEOTIDE SEQUENCE [LARGE SCALE GENOMIC DNA]</scope>
    <source>
        <strain evidence="5 6">PY_sf001</strain>
    </source>
</reference>
<dbReference type="GO" id="GO:0005085">
    <property type="term" value="F:guanyl-nucleotide exchange factor activity"/>
    <property type="evidence" value="ECO:0007669"/>
    <property type="project" value="InterPro"/>
</dbReference>
<feature type="compositionally biased region" description="Polar residues" evidence="3">
    <location>
        <begin position="641"/>
        <end position="654"/>
    </location>
</feature>
<dbReference type="InterPro" id="IPR051480">
    <property type="entry name" value="Endocytic_GEF_Adapter"/>
</dbReference>
<feature type="compositionally biased region" description="Polar residues" evidence="3">
    <location>
        <begin position="537"/>
        <end position="546"/>
    </location>
</feature>
<feature type="region of interest" description="Disordered" evidence="3">
    <location>
        <begin position="252"/>
        <end position="303"/>
    </location>
</feature>
<dbReference type="GO" id="GO:0035025">
    <property type="term" value="P:positive regulation of Rho protein signal transduction"/>
    <property type="evidence" value="ECO:0007669"/>
    <property type="project" value="TreeGrafter"/>
</dbReference>
<feature type="compositionally biased region" description="Basic and acidic residues" evidence="3">
    <location>
        <begin position="1"/>
        <end position="23"/>
    </location>
</feature>
<feature type="compositionally biased region" description="Polar residues" evidence="3">
    <location>
        <begin position="584"/>
        <end position="594"/>
    </location>
</feature>